<accession>A0A9W4X7H2</accession>
<proteinExistence type="predicted"/>
<evidence type="ECO:0000313" key="2">
    <source>
        <dbReference type="Proteomes" id="UP001153678"/>
    </source>
</evidence>
<dbReference type="Proteomes" id="UP001153678">
    <property type="component" value="Unassembled WGS sequence"/>
</dbReference>
<keyword evidence="2" id="KW-1185">Reference proteome</keyword>
<feature type="non-terminal residue" evidence="1">
    <location>
        <position position="1"/>
    </location>
</feature>
<sequence length="43" mass="4798">ITQSQLINSQIIQFFDILGTILRCRDICRRSGNKEGTAVEMAG</sequence>
<gene>
    <name evidence="1" type="ORF">FWILDA_LOCUS19566</name>
</gene>
<comment type="caution">
    <text evidence="1">The sequence shown here is derived from an EMBL/GenBank/DDBJ whole genome shotgun (WGS) entry which is preliminary data.</text>
</comment>
<protein>
    <submittedName>
        <fullName evidence="1">19331_t:CDS:1</fullName>
    </submittedName>
</protein>
<name>A0A9W4X7H2_9GLOM</name>
<dbReference type="AlphaFoldDB" id="A0A9W4X7H2"/>
<feature type="non-terminal residue" evidence="1">
    <location>
        <position position="43"/>
    </location>
</feature>
<evidence type="ECO:0000313" key="1">
    <source>
        <dbReference type="EMBL" id="CAI2200433.1"/>
    </source>
</evidence>
<organism evidence="1 2">
    <name type="scientific">Funneliformis geosporum</name>
    <dbReference type="NCBI Taxonomy" id="1117311"/>
    <lineage>
        <taxon>Eukaryota</taxon>
        <taxon>Fungi</taxon>
        <taxon>Fungi incertae sedis</taxon>
        <taxon>Mucoromycota</taxon>
        <taxon>Glomeromycotina</taxon>
        <taxon>Glomeromycetes</taxon>
        <taxon>Glomerales</taxon>
        <taxon>Glomeraceae</taxon>
        <taxon>Funneliformis</taxon>
    </lineage>
</organism>
<dbReference type="EMBL" id="CAMKVN010024351">
    <property type="protein sequence ID" value="CAI2200433.1"/>
    <property type="molecule type" value="Genomic_DNA"/>
</dbReference>
<reference evidence="1" key="1">
    <citation type="submission" date="2022-08" db="EMBL/GenBank/DDBJ databases">
        <authorList>
            <person name="Kallberg Y."/>
            <person name="Tangrot J."/>
            <person name="Rosling A."/>
        </authorList>
    </citation>
    <scope>NUCLEOTIDE SEQUENCE</scope>
    <source>
        <strain evidence="1">Wild A</strain>
    </source>
</reference>